<organism evidence="5 6">
    <name type="scientific">Methylomarinum roseum</name>
    <dbReference type="NCBI Taxonomy" id="3067653"/>
    <lineage>
        <taxon>Bacteria</taxon>
        <taxon>Pseudomonadati</taxon>
        <taxon>Pseudomonadota</taxon>
        <taxon>Gammaproteobacteria</taxon>
        <taxon>Methylococcales</taxon>
        <taxon>Methylococcaceae</taxon>
        <taxon>Methylomarinum</taxon>
    </lineage>
</organism>
<dbReference type="EMBL" id="CP157743">
    <property type="protein sequence ID" value="XBS19508.1"/>
    <property type="molecule type" value="Genomic_DNA"/>
</dbReference>
<protein>
    <submittedName>
        <fullName evidence="5">IS66 family transposase</fullName>
    </submittedName>
</protein>
<evidence type="ECO:0000259" key="3">
    <source>
        <dbReference type="Pfam" id="PF20042"/>
    </source>
</evidence>
<name>A0AAU7NYH5_9GAMM</name>
<dbReference type="Proteomes" id="UP001225378">
    <property type="component" value="Chromosome"/>
</dbReference>
<dbReference type="PANTHER" id="PTHR33678:SF2">
    <property type="match status" value="1"/>
</dbReference>
<sequence>MQLSNQDLSQIDEDELLNLPEEELRYLSIKLLNDLKEARERLSQNSRNSSRPPSSEAPWDKAATDNTNDQEQTEIDKSAETEDTVTPPSPSKKDQQQSADPNNEHQEPRKPGKQPGAQGFGRTQKLAITHYQDHYPEICACCHQTLEPRHAIAYAAYETINVEWGDVEHPGILVTHTKHTLYEVVCANGHITRKEVSRSSHAQLPGISRTEWRLVGPGLAAMIVCLAYRMRLSRERIQEFLYDWLGIKLSVGTINNTLHESGAAAMPLEDEFAQEIINSELLHVDETSWMEHTTFLWLWVFSTNRVTAYWIATRSAELLENLLGDDFNGWLMSDGYTVYRKYLSRLRCWAHLLRKAKGLNESLNRDAQLFGQQTHDLLAVLIGAVRKARITPPDTPLSETYRLQLLLYQQMCIQMKTHEHKKTAALATEMLNDWTAIFQVLDQPHQPLTNNEAERALRHWVILRGICYGTRSENGTRVFAILISVIETCRKRNQSPWIYLAQVIASQRSGLPVPALPIVRVSE</sequence>
<evidence type="ECO:0000313" key="6">
    <source>
        <dbReference type="Proteomes" id="UP001225378"/>
    </source>
</evidence>
<reference evidence="5 6" key="1">
    <citation type="journal article" date="2024" name="Microbiology">
        <title>Methylomarinum rosea sp. nov., a novel halophilic methanotrophic bacterium from the hypersaline Lake Elton.</title>
        <authorList>
            <person name="Suleimanov R.Z."/>
            <person name="Oshkin I.Y."/>
            <person name="Danilova O.V."/>
            <person name="Suzina N.E."/>
            <person name="Dedysh S.N."/>
        </authorList>
    </citation>
    <scope>NUCLEOTIDE SEQUENCE [LARGE SCALE GENOMIC DNA]</scope>
    <source>
        <strain evidence="5 6">Ch1-1</strain>
    </source>
</reference>
<dbReference type="InterPro" id="IPR004291">
    <property type="entry name" value="Transposase_IS66_central"/>
</dbReference>
<feature type="domain" description="DUF6444" evidence="3">
    <location>
        <begin position="18"/>
        <end position="73"/>
    </location>
</feature>
<dbReference type="EMBL" id="CP157743">
    <property type="protein sequence ID" value="XBS22033.1"/>
    <property type="molecule type" value="Genomic_DNA"/>
</dbReference>
<accession>A0AAU7NYH5</accession>
<feature type="domain" description="Transposase IS66 central" evidence="2">
    <location>
        <begin position="214"/>
        <end position="476"/>
    </location>
</feature>
<dbReference type="Pfam" id="PF20042">
    <property type="entry name" value="DUF6444"/>
    <property type="match status" value="1"/>
</dbReference>
<dbReference type="KEGG" id="mech:Q9L42_007890"/>
<evidence type="ECO:0000259" key="2">
    <source>
        <dbReference type="Pfam" id="PF03050"/>
    </source>
</evidence>
<evidence type="ECO:0000313" key="4">
    <source>
        <dbReference type="EMBL" id="XBS19508.1"/>
    </source>
</evidence>
<evidence type="ECO:0000256" key="1">
    <source>
        <dbReference type="SAM" id="MobiDB-lite"/>
    </source>
</evidence>
<feature type="compositionally biased region" description="Low complexity" evidence="1">
    <location>
        <begin position="45"/>
        <end position="54"/>
    </location>
</feature>
<dbReference type="AlphaFoldDB" id="A0AAU7NYH5"/>
<dbReference type="InterPro" id="IPR045618">
    <property type="entry name" value="DUF6444"/>
</dbReference>
<dbReference type="Pfam" id="PF03050">
    <property type="entry name" value="DDE_Tnp_IS66"/>
    <property type="match status" value="1"/>
</dbReference>
<gene>
    <name evidence="5" type="ORF">Q9L42_007890</name>
    <name evidence="4" type="ORF">Q9L42_014210</name>
</gene>
<dbReference type="NCBIfam" id="NF033517">
    <property type="entry name" value="transpos_IS66"/>
    <property type="match status" value="1"/>
</dbReference>
<dbReference type="RefSeq" id="WP_349431288.1">
    <property type="nucleotide sequence ID" value="NZ_CP157743.1"/>
</dbReference>
<evidence type="ECO:0000313" key="5">
    <source>
        <dbReference type="EMBL" id="XBS22033.1"/>
    </source>
</evidence>
<keyword evidence="6" id="KW-1185">Reference proteome</keyword>
<dbReference type="KEGG" id="mech:Q9L42_014210"/>
<feature type="region of interest" description="Disordered" evidence="1">
    <location>
        <begin position="40"/>
        <end position="120"/>
    </location>
</feature>
<proteinExistence type="predicted"/>
<dbReference type="InterPro" id="IPR052344">
    <property type="entry name" value="Transposase-related"/>
</dbReference>
<dbReference type="PANTHER" id="PTHR33678">
    <property type="entry name" value="BLL1576 PROTEIN"/>
    <property type="match status" value="1"/>
</dbReference>